<dbReference type="VEuPathDB" id="FungiDB:ASPGLDRAFT_746444"/>
<evidence type="ECO:0000256" key="1">
    <source>
        <dbReference type="SAM" id="MobiDB-lite"/>
    </source>
</evidence>
<organism evidence="2 3">
    <name type="scientific">Aspergillus glaucus CBS 516.65</name>
    <dbReference type="NCBI Taxonomy" id="1160497"/>
    <lineage>
        <taxon>Eukaryota</taxon>
        <taxon>Fungi</taxon>
        <taxon>Dikarya</taxon>
        <taxon>Ascomycota</taxon>
        <taxon>Pezizomycotina</taxon>
        <taxon>Eurotiomycetes</taxon>
        <taxon>Eurotiomycetidae</taxon>
        <taxon>Eurotiales</taxon>
        <taxon>Aspergillaceae</taxon>
        <taxon>Aspergillus</taxon>
        <taxon>Aspergillus subgen. Aspergillus</taxon>
    </lineage>
</organism>
<dbReference type="Proteomes" id="UP000184300">
    <property type="component" value="Unassembled WGS sequence"/>
</dbReference>
<evidence type="ECO:0000313" key="2">
    <source>
        <dbReference type="EMBL" id="OJJ88807.1"/>
    </source>
</evidence>
<keyword evidence="3" id="KW-1185">Reference proteome</keyword>
<proteinExistence type="predicted"/>
<protein>
    <submittedName>
        <fullName evidence="2">Uncharacterized protein</fullName>
    </submittedName>
</protein>
<sequence>MLLHFFSAHYFSTSIIFIFHYLADFLDYPFRNSSFVYNPKPVAAPMAITTQAKEHQPQPSHSDATNSIFSRCQAGSVNSHTSNLSGGSDILGNDKNPLPEK</sequence>
<name>A0A1L9VY59_ASPGL</name>
<feature type="region of interest" description="Disordered" evidence="1">
    <location>
        <begin position="76"/>
        <end position="101"/>
    </location>
</feature>
<gene>
    <name evidence="2" type="ORF">ASPGLDRAFT_746444</name>
</gene>
<dbReference type="AlphaFoldDB" id="A0A1L9VY59"/>
<feature type="compositionally biased region" description="Polar residues" evidence="1">
    <location>
        <begin position="76"/>
        <end position="86"/>
    </location>
</feature>
<dbReference type="RefSeq" id="XP_022405483.1">
    <property type="nucleotide sequence ID" value="XM_022549742.1"/>
</dbReference>
<dbReference type="GeneID" id="34466002"/>
<accession>A0A1L9VY59</accession>
<dbReference type="EMBL" id="KV878889">
    <property type="protein sequence ID" value="OJJ88807.1"/>
    <property type="molecule type" value="Genomic_DNA"/>
</dbReference>
<evidence type="ECO:0000313" key="3">
    <source>
        <dbReference type="Proteomes" id="UP000184300"/>
    </source>
</evidence>
<reference evidence="3" key="1">
    <citation type="journal article" date="2017" name="Genome Biol.">
        <title>Comparative genomics reveals high biological diversity and specific adaptations in the industrially and medically important fungal genus Aspergillus.</title>
        <authorList>
            <person name="de Vries R.P."/>
            <person name="Riley R."/>
            <person name="Wiebenga A."/>
            <person name="Aguilar-Osorio G."/>
            <person name="Amillis S."/>
            <person name="Uchima C.A."/>
            <person name="Anderluh G."/>
            <person name="Asadollahi M."/>
            <person name="Askin M."/>
            <person name="Barry K."/>
            <person name="Battaglia E."/>
            <person name="Bayram O."/>
            <person name="Benocci T."/>
            <person name="Braus-Stromeyer S.A."/>
            <person name="Caldana C."/>
            <person name="Canovas D."/>
            <person name="Cerqueira G.C."/>
            <person name="Chen F."/>
            <person name="Chen W."/>
            <person name="Choi C."/>
            <person name="Clum A."/>
            <person name="Dos Santos R.A."/>
            <person name="Damasio A.R."/>
            <person name="Diallinas G."/>
            <person name="Emri T."/>
            <person name="Fekete E."/>
            <person name="Flipphi M."/>
            <person name="Freyberg S."/>
            <person name="Gallo A."/>
            <person name="Gournas C."/>
            <person name="Habgood R."/>
            <person name="Hainaut M."/>
            <person name="Harispe M.L."/>
            <person name="Henrissat B."/>
            <person name="Hilden K.S."/>
            <person name="Hope R."/>
            <person name="Hossain A."/>
            <person name="Karabika E."/>
            <person name="Karaffa L."/>
            <person name="Karanyi Z."/>
            <person name="Krasevec N."/>
            <person name="Kuo A."/>
            <person name="Kusch H."/>
            <person name="LaButti K."/>
            <person name="Lagendijk E.L."/>
            <person name="Lapidus A."/>
            <person name="Levasseur A."/>
            <person name="Lindquist E."/>
            <person name="Lipzen A."/>
            <person name="Logrieco A.F."/>
            <person name="MacCabe A."/>
            <person name="Maekelae M.R."/>
            <person name="Malavazi I."/>
            <person name="Melin P."/>
            <person name="Meyer V."/>
            <person name="Mielnichuk N."/>
            <person name="Miskei M."/>
            <person name="Molnar A.P."/>
            <person name="Mule G."/>
            <person name="Ngan C.Y."/>
            <person name="Orejas M."/>
            <person name="Orosz E."/>
            <person name="Ouedraogo J.P."/>
            <person name="Overkamp K.M."/>
            <person name="Park H.-S."/>
            <person name="Perrone G."/>
            <person name="Piumi F."/>
            <person name="Punt P.J."/>
            <person name="Ram A.F."/>
            <person name="Ramon A."/>
            <person name="Rauscher S."/>
            <person name="Record E."/>
            <person name="Riano-Pachon D.M."/>
            <person name="Robert V."/>
            <person name="Roehrig J."/>
            <person name="Ruller R."/>
            <person name="Salamov A."/>
            <person name="Salih N.S."/>
            <person name="Samson R.A."/>
            <person name="Sandor E."/>
            <person name="Sanguinetti M."/>
            <person name="Schuetze T."/>
            <person name="Sepcic K."/>
            <person name="Shelest E."/>
            <person name="Sherlock G."/>
            <person name="Sophianopoulou V."/>
            <person name="Squina F.M."/>
            <person name="Sun H."/>
            <person name="Susca A."/>
            <person name="Todd R.B."/>
            <person name="Tsang A."/>
            <person name="Unkles S.E."/>
            <person name="van de Wiele N."/>
            <person name="van Rossen-Uffink D."/>
            <person name="Oliveira J.V."/>
            <person name="Vesth T.C."/>
            <person name="Visser J."/>
            <person name="Yu J.-H."/>
            <person name="Zhou M."/>
            <person name="Andersen M.R."/>
            <person name="Archer D.B."/>
            <person name="Baker S.E."/>
            <person name="Benoit I."/>
            <person name="Brakhage A.A."/>
            <person name="Braus G.H."/>
            <person name="Fischer R."/>
            <person name="Frisvad J.C."/>
            <person name="Goldman G.H."/>
            <person name="Houbraken J."/>
            <person name="Oakley B."/>
            <person name="Pocsi I."/>
            <person name="Scazzocchio C."/>
            <person name="Seiboth B."/>
            <person name="vanKuyk P.A."/>
            <person name="Wortman J."/>
            <person name="Dyer P.S."/>
            <person name="Grigoriev I.V."/>
        </authorList>
    </citation>
    <scope>NUCLEOTIDE SEQUENCE [LARGE SCALE GENOMIC DNA]</scope>
    <source>
        <strain evidence="3">CBS 516.65</strain>
    </source>
</reference>